<dbReference type="Proteomes" id="UP001176941">
    <property type="component" value="Chromosome 28"/>
</dbReference>
<feature type="compositionally biased region" description="Basic residues" evidence="1">
    <location>
        <begin position="16"/>
        <end position="27"/>
    </location>
</feature>
<gene>
    <name evidence="2" type="ORF">MRATA1EN1_LOCUS17270</name>
</gene>
<dbReference type="EMBL" id="OX459964">
    <property type="protein sequence ID" value="CAI9168308.1"/>
    <property type="molecule type" value="Genomic_DNA"/>
</dbReference>
<sequence>MVSTPPRRGGKEKAPKWRGRGAGRARRREPGVELRGRKDGEGRIDSNPNNNKAIKGRPRPALRLSISRGFWVKG</sequence>
<feature type="compositionally biased region" description="Basic and acidic residues" evidence="1">
    <location>
        <begin position="28"/>
        <end position="44"/>
    </location>
</feature>
<accession>A0ABN8Z398</accession>
<name>A0ABN8Z398_RANTA</name>
<feature type="region of interest" description="Disordered" evidence="1">
    <location>
        <begin position="1"/>
        <end position="60"/>
    </location>
</feature>
<proteinExistence type="predicted"/>
<organism evidence="2 3">
    <name type="scientific">Rangifer tarandus platyrhynchus</name>
    <name type="common">Svalbard reindeer</name>
    <dbReference type="NCBI Taxonomy" id="3082113"/>
    <lineage>
        <taxon>Eukaryota</taxon>
        <taxon>Metazoa</taxon>
        <taxon>Chordata</taxon>
        <taxon>Craniata</taxon>
        <taxon>Vertebrata</taxon>
        <taxon>Euteleostomi</taxon>
        <taxon>Mammalia</taxon>
        <taxon>Eutheria</taxon>
        <taxon>Laurasiatheria</taxon>
        <taxon>Artiodactyla</taxon>
        <taxon>Ruminantia</taxon>
        <taxon>Pecora</taxon>
        <taxon>Cervidae</taxon>
        <taxon>Odocoileinae</taxon>
        <taxon>Rangifer</taxon>
    </lineage>
</organism>
<evidence type="ECO:0000313" key="3">
    <source>
        <dbReference type="Proteomes" id="UP001176941"/>
    </source>
</evidence>
<protein>
    <submittedName>
        <fullName evidence="2">Uncharacterized protein</fullName>
    </submittedName>
</protein>
<keyword evidence="3" id="KW-1185">Reference proteome</keyword>
<evidence type="ECO:0000256" key="1">
    <source>
        <dbReference type="SAM" id="MobiDB-lite"/>
    </source>
</evidence>
<evidence type="ECO:0000313" key="2">
    <source>
        <dbReference type="EMBL" id="CAI9168308.1"/>
    </source>
</evidence>
<reference evidence="2" key="1">
    <citation type="submission" date="2023-04" db="EMBL/GenBank/DDBJ databases">
        <authorList>
            <consortium name="ELIXIR-Norway"/>
        </authorList>
    </citation>
    <scope>NUCLEOTIDE SEQUENCE [LARGE SCALE GENOMIC DNA]</scope>
</reference>